<dbReference type="PANTHER" id="PTHR30251:SF6">
    <property type="entry name" value="FIMBRIAL CHAPERONE YFCS-RELATED"/>
    <property type="match status" value="1"/>
</dbReference>
<evidence type="ECO:0000256" key="1">
    <source>
        <dbReference type="ARBA" id="ARBA00004418"/>
    </source>
</evidence>
<dbReference type="InterPro" id="IPR016148">
    <property type="entry name" value="Pili_assmbl_chaperone_C"/>
</dbReference>
<reference evidence="13" key="3">
    <citation type="submission" date="2018-07" db="EMBL/GenBank/DDBJ databases">
        <authorList>
            <consortium name="NCBI Pathogen Detection Project"/>
        </authorList>
    </citation>
    <scope>NUCLEOTIDE SEQUENCE</scope>
    <source>
        <strain evidence="13">ATCC 9150</strain>
    </source>
</reference>
<dbReference type="Pfam" id="PF00345">
    <property type="entry name" value="PapD_N"/>
    <property type="match status" value="1"/>
</dbReference>
<dbReference type="RefSeq" id="WP_001044464.1">
    <property type="nucleotide sequence ID" value="NC_006511.1"/>
</dbReference>
<dbReference type="Gene3D" id="2.60.40.10">
    <property type="entry name" value="Immunoglobulins"/>
    <property type="match status" value="2"/>
</dbReference>
<gene>
    <name evidence="12" type="primary">steC</name>
    <name evidence="12" type="ordered locus">SPA2814</name>
    <name evidence="13" type="ORF">GNB70_000317</name>
</gene>
<comment type="similarity">
    <text evidence="2 8">Belongs to the periplasmic pilus chaperone family.</text>
</comment>
<evidence type="ECO:0000256" key="9">
    <source>
        <dbReference type="SAM" id="SignalP"/>
    </source>
</evidence>
<protein>
    <submittedName>
        <fullName evidence="13">Fimbria/pilus periplasmic chaperone</fullName>
    </submittedName>
    <submittedName>
        <fullName evidence="12">Periplasmic fimbrial chaperone</fullName>
    </submittedName>
</protein>
<dbReference type="InterPro" id="IPR001829">
    <property type="entry name" value="Pili_assmbl_chaperone_bac"/>
</dbReference>
<evidence type="ECO:0000256" key="8">
    <source>
        <dbReference type="RuleBase" id="RU003918"/>
    </source>
</evidence>
<keyword evidence="5" id="KW-0574">Periplasm</keyword>
<keyword evidence="6 8" id="KW-0143">Chaperone</keyword>
<evidence type="ECO:0000256" key="6">
    <source>
        <dbReference type="ARBA" id="ARBA00023186"/>
    </source>
</evidence>
<evidence type="ECO:0000256" key="7">
    <source>
        <dbReference type="ARBA" id="ARBA00023319"/>
    </source>
</evidence>
<dbReference type="InterPro" id="IPR018046">
    <property type="entry name" value="Pili_assmbl_chaperone_CS"/>
</dbReference>
<dbReference type="InterPro" id="IPR016147">
    <property type="entry name" value="Pili_assmbl_chaperone_N"/>
</dbReference>
<reference evidence="13" key="2">
    <citation type="journal article" date="2018" name="Genome Biol.">
        <title>SKESA: strategic k-mer extension for scrupulous assemblies.</title>
        <authorList>
            <person name="Souvorov A."/>
            <person name="Agarwala R."/>
            <person name="Lipman D.J."/>
        </authorList>
    </citation>
    <scope>NUCLEOTIDE SEQUENCE</scope>
    <source>
        <strain evidence="13">ATCC 9150</strain>
    </source>
</reference>
<dbReference type="InterPro" id="IPR050643">
    <property type="entry name" value="Periplasmic_pilus_chap"/>
</dbReference>
<evidence type="ECO:0000313" key="12">
    <source>
        <dbReference type="EMBL" id="AAV78664.1"/>
    </source>
</evidence>
<dbReference type="SUPFAM" id="SSF49354">
    <property type="entry name" value="PapD-like"/>
    <property type="match status" value="1"/>
</dbReference>
<feature type="chain" id="PRO_5035991294" evidence="9">
    <location>
        <begin position="27"/>
        <end position="257"/>
    </location>
</feature>
<evidence type="ECO:0000313" key="13">
    <source>
        <dbReference type="EMBL" id="HAE6984762.1"/>
    </source>
</evidence>
<dbReference type="GO" id="GO:0030288">
    <property type="term" value="C:outer membrane-bounded periplasmic space"/>
    <property type="evidence" value="ECO:0007669"/>
    <property type="project" value="InterPro"/>
</dbReference>
<dbReference type="EMBL" id="CP000026">
    <property type="protein sequence ID" value="AAV78664.1"/>
    <property type="molecule type" value="Genomic_DNA"/>
</dbReference>
<dbReference type="PROSITE" id="PS00635">
    <property type="entry name" value="PILI_CHAPERONE"/>
    <property type="match status" value="1"/>
</dbReference>
<evidence type="ECO:0000256" key="4">
    <source>
        <dbReference type="ARBA" id="ARBA00022729"/>
    </source>
</evidence>
<dbReference type="EMBL" id="DAASTS010000001">
    <property type="protein sequence ID" value="HAE6984762.1"/>
    <property type="molecule type" value="Genomic_DNA"/>
</dbReference>
<keyword evidence="7" id="KW-0393">Immunoglobulin domain</keyword>
<dbReference type="HOGENOM" id="CLU_070768_5_1_6"/>
<organism evidence="12 14">
    <name type="scientific">Salmonella paratyphi A (strain ATCC 9150 / SARB42)</name>
    <dbReference type="NCBI Taxonomy" id="295319"/>
    <lineage>
        <taxon>Bacteria</taxon>
        <taxon>Pseudomonadati</taxon>
        <taxon>Pseudomonadota</taxon>
        <taxon>Gammaproteobacteria</taxon>
        <taxon>Enterobacterales</taxon>
        <taxon>Enterobacteriaceae</taxon>
        <taxon>Salmonella</taxon>
    </lineage>
</organism>
<sequence length="257" mass="28501">MNKTNHFNRQALIATVLLAAPLVSHSAIVPDRTRVIFNGNENSITVTLKNGNATLPYLAQAWLEDDKFAKDTRYFTALPPLQRIEPKSDGQVKVQPLPAAAGLPQDRESLFYFNVREIPPKSDKPNTLQLALQTRIKFFYRPVAVARQVDKTHPWQTKLTLTYQGDGVIFDNPTPFYLVISNAGSKENETASGFKNLLIAPREKVTSPIKGASLGSSPVVGYVDDYGGHRLLVFTCSGNTCKVNEEKTRDAEKKANK</sequence>
<dbReference type="InterPro" id="IPR008962">
    <property type="entry name" value="PapD-like_sf"/>
</dbReference>
<proteinExistence type="inferred from homology"/>
<dbReference type="Proteomes" id="UP000008185">
    <property type="component" value="Chromosome"/>
</dbReference>
<dbReference type="KEGG" id="spt:SPA2814"/>
<feature type="domain" description="Pili assembly chaperone N-terminal" evidence="10">
    <location>
        <begin position="28"/>
        <end position="145"/>
    </location>
</feature>
<evidence type="ECO:0000259" key="11">
    <source>
        <dbReference type="Pfam" id="PF02753"/>
    </source>
</evidence>
<evidence type="ECO:0000256" key="5">
    <source>
        <dbReference type="ARBA" id="ARBA00022764"/>
    </source>
</evidence>
<reference evidence="12 14" key="1">
    <citation type="journal article" date="2004" name="Nat. Genet.">
        <title>Comparison of genome degradation in Paratyphi A and Typhi, human-restricted serovars of Salmonella enterica that cause typhoid.</title>
        <authorList>
            <person name="McClelland M."/>
            <person name="Sanderson K.E."/>
            <person name="Clifton S.W."/>
            <person name="Latreille P."/>
            <person name="Porwollik S."/>
            <person name="Sabo A."/>
            <person name="Meyer R."/>
            <person name="Bieri T."/>
            <person name="Ozersky P."/>
            <person name="McLellan M."/>
            <person name="Harkins C.R."/>
            <person name="Wang C."/>
            <person name="Nguyen C."/>
            <person name="Berghoff A."/>
            <person name="Elliott G."/>
            <person name="Kohlberg S."/>
            <person name="Strong C."/>
            <person name="Du F."/>
            <person name="Carter J."/>
            <person name="Kremizki C."/>
            <person name="Layman D."/>
            <person name="Leonard S."/>
            <person name="Sun H."/>
            <person name="Fulton L."/>
            <person name="Nash W."/>
            <person name="Miner T."/>
            <person name="Minx P."/>
            <person name="Delehaunty K."/>
            <person name="Fronick C."/>
            <person name="Magrini V."/>
            <person name="Nhan M."/>
            <person name="Warren W."/>
            <person name="Florea L."/>
            <person name="Spieth J."/>
            <person name="Wilson R.K."/>
        </authorList>
    </citation>
    <scope>NUCLEOTIDE SEQUENCE [LARGE SCALE GENOMIC DNA]</scope>
    <source>
        <strain evidence="12">ATCC 9150</strain>
        <strain evidence="14">ATCC 9150 / SARB42</strain>
    </source>
</reference>
<dbReference type="InterPro" id="IPR036316">
    <property type="entry name" value="Pili_assmbl_chap_C_dom_sf"/>
</dbReference>
<keyword evidence="4 9" id="KW-0732">Signal</keyword>
<name>A0A0H2WSP9_SALPA</name>
<dbReference type="InterPro" id="IPR013783">
    <property type="entry name" value="Ig-like_fold"/>
</dbReference>
<dbReference type="NCBIfam" id="NF011805">
    <property type="entry name" value="PRK15274.1"/>
    <property type="match status" value="1"/>
</dbReference>
<keyword evidence="3" id="KW-1029">Fimbrium biogenesis</keyword>
<dbReference type="PRINTS" id="PR00969">
    <property type="entry name" value="CHAPERONPILI"/>
</dbReference>
<evidence type="ECO:0000256" key="2">
    <source>
        <dbReference type="ARBA" id="ARBA00007399"/>
    </source>
</evidence>
<dbReference type="AlphaFoldDB" id="A0A0H2WSP9"/>
<feature type="signal peptide" evidence="9">
    <location>
        <begin position="1"/>
        <end position="26"/>
    </location>
</feature>
<evidence type="ECO:0000259" key="10">
    <source>
        <dbReference type="Pfam" id="PF00345"/>
    </source>
</evidence>
<dbReference type="GO" id="GO:0071555">
    <property type="term" value="P:cell wall organization"/>
    <property type="evidence" value="ECO:0007669"/>
    <property type="project" value="InterPro"/>
</dbReference>
<dbReference type="Pfam" id="PF02753">
    <property type="entry name" value="PapD_C"/>
    <property type="match status" value="1"/>
</dbReference>
<dbReference type="PANTHER" id="PTHR30251">
    <property type="entry name" value="PILUS ASSEMBLY CHAPERONE"/>
    <property type="match status" value="1"/>
</dbReference>
<dbReference type="FunFam" id="2.60.40.10:FF:000458">
    <property type="entry name" value="Molecular chaperone FimC"/>
    <property type="match status" value="1"/>
</dbReference>
<accession>A0A0H2WSP9</accession>
<dbReference type="SUPFAM" id="SSF49584">
    <property type="entry name" value="Periplasmic chaperone C-domain"/>
    <property type="match status" value="1"/>
</dbReference>
<evidence type="ECO:0000313" key="14">
    <source>
        <dbReference type="Proteomes" id="UP000008185"/>
    </source>
</evidence>
<evidence type="ECO:0000256" key="3">
    <source>
        <dbReference type="ARBA" id="ARBA00022558"/>
    </source>
</evidence>
<comment type="subcellular location">
    <subcellularLocation>
        <location evidence="1 8">Periplasm</location>
    </subcellularLocation>
</comment>
<feature type="domain" description="Pili assembly chaperone C-terminal" evidence="11">
    <location>
        <begin position="171"/>
        <end position="229"/>
    </location>
</feature>